<dbReference type="Pfam" id="PF05223">
    <property type="entry name" value="MecA_N"/>
    <property type="match status" value="1"/>
</dbReference>
<dbReference type="GO" id="GO:0008658">
    <property type="term" value="F:penicillin binding"/>
    <property type="evidence" value="ECO:0007669"/>
    <property type="project" value="InterPro"/>
</dbReference>
<accession>A0A372L6Q7</accession>
<evidence type="ECO:0000259" key="10">
    <source>
        <dbReference type="Pfam" id="PF05223"/>
    </source>
</evidence>
<dbReference type="GO" id="GO:0005886">
    <property type="term" value="C:plasma membrane"/>
    <property type="evidence" value="ECO:0007669"/>
    <property type="project" value="TreeGrafter"/>
</dbReference>
<evidence type="ECO:0000259" key="8">
    <source>
        <dbReference type="Pfam" id="PF00905"/>
    </source>
</evidence>
<dbReference type="InterPro" id="IPR036138">
    <property type="entry name" value="PBP_dimer_sf"/>
</dbReference>
<feature type="domain" description="NTF2-like N-terminal transpeptidase" evidence="10">
    <location>
        <begin position="27"/>
        <end position="149"/>
    </location>
</feature>
<evidence type="ECO:0000313" key="12">
    <source>
        <dbReference type="Proteomes" id="UP000262939"/>
    </source>
</evidence>
<feature type="chain" id="PRO_5038434433" description="serine-type D-Ala-D-Ala carboxypeptidase" evidence="7">
    <location>
        <begin position="20"/>
        <end position="669"/>
    </location>
</feature>
<dbReference type="OrthoDB" id="9766847at2"/>
<feature type="domain" description="Penicillin-binding protein transpeptidase" evidence="8">
    <location>
        <begin position="356"/>
        <end position="664"/>
    </location>
</feature>
<evidence type="ECO:0000313" key="11">
    <source>
        <dbReference type="EMBL" id="RFU60782.1"/>
    </source>
</evidence>
<dbReference type="Proteomes" id="UP000262939">
    <property type="component" value="Unassembled WGS sequence"/>
</dbReference>
<dbReference type="Gene3D" id="3.10.450.100">
    <property type="entry name" value="NTF2-like, domain 1"/>
    <property type="match status" value="1"/>
</dbReference>
<keyword evidence="12" id="KW-1185">Reference proteome</keyword>
<dbReference type="InterPro" id="IPR050515">
    <property type="entry name" value="Beta-lactam/transpept"/>
</dbReference>
<dbReference type="GO" id="GO:0071972">
    <property type="term" value="F:peptidoglycan L,D-transpeptidase activity"/>
    <property type="evidence" value="ECO:0007669"/>
    <property type="project" value="TreeGrafter"/>
</dbReference>
<comment type="catalytic activity">
    <reaction evidence="6">
        <text>Preferential cleavage: (Ac)2-L-Lys-D-Ala-|-D-Ala. Also transpeptidation of peptidyl-alanyl moieties that are N-acyl substituents of D-alanine.</text>
        <dbReference type="EC" id="3.4.16.4"/>
    </reaction>
</comment>
<evidence type="ECO:0000256" key="4">
    <source>
        <dbReference type="ARBA" id="ARBA00012448"/>
    </source>
</evidence>
<dbReference type="AlphaFoldDB" id="A0A372L6Q7"/>
<name>A0A372L6Q7_9BACI</name>
<evidence type="ECO:0000256" key="7">
    <source>
        <dbReference type="SAM" id="SignalP"/>
    </source>
</evidence>
<comment type="pathway">
    <text evidence="2">Cell wall biogenesis; peptidoglycan biosynthesis.</text>
</comment>
<dbReference type="InterPro" id="IPR005311">
    <property type="entry name" value="PBP_dimer"/>
</dbReference>
<dbReference type="Gene3D" id="3.30.1390.30">
    <property type="entry name" value="Penicillin-binding protein 2a, domain 3"/>
    <property type="match status" value="1"/>
</dbReference>
<dbReference type="GO" id="GO:0046677">
    <property type="term" value="P:response to antibiotic"/>
    <property type="evidence" value="ECO:0007669"/>
    <property type="project" value="InterPro"/>
</dbReference>
<evidence type="ECO:0000256" key="1">
    <source>
        <dbReference type="ARBA" id="ARBA00004370"/>
    </source>
</evidence>
<dbReference type="InterPro" id="IPR012338">
    <property type="entry name" value="Beta-lactam/transpept-like"/>
</dbReference>
<feature type="domain" description="Penicillin-binding protein dimerisation" evidence="9">
    <location>
        <begin position="156"/>
        <end position="320"/>
    </location>
</feature>
<reference evidence="11 12" key="1">
    <citation type="submission" date="2018-08" db="EMBL/GenBank/DDBJ databases">
        <title>Bacillus chawlae sp. nov., Bacillus glennii sp. nov., and Bacillus saganii sp. nov. Isolated from the Vehicle Assembly Building at Kennedy Space Center where the Viking Spacecraft were Assembled.</title>
        <authorList>
            <person name="Seuylemezian A."/>
            <person name="Vaishampayan P."/>
        </authorList>
    </citation>
    <scope>NUCLEOTIDE SEQUENCE [LARGE SCALE GENOMIC DNA]</scope>
    <source>
        <strain evidence="11 12">V44-8</strain>
    </source>
</reference>
<dbReference type="Pfam" id="PF03717">
    <property type="entry name" value="PBP_dimer"/>
    <property type="match status" value="1"/>
</dbReference>
<dbReference type="Pfam" id="PF00905">
    <property type="entry name" value="Transpeptidase"/>
    <property type="match status" value="1"/>
</dbReference>
<dbReference type="UniPathway" id="UPA00219"/>
<keyword evidence="5" id="KW-0472">Membrane</keyword>
<dbReference type="SUPFAM" id="SSF54427">
    <property type="entry name" value="NTF2-like"/>
    <property type="match status" value="1"/>
</dbReference>
<dbReference type="PANTHER" id="PTHR30627">
    <property type="entry name" value="PEPTIDOGLYCAN D,D-TRANSPEPTIDASE"/>
    <property type="match status" value="1"/>
</dbReference>
<dbReference type="PANTHER" id="PTHR30627:SF25">
    <property type="entry name" value="PENICILLIN-BINDING PROTEIN 3"/>
    <property type="match status" value="1"/>
</dbReference>
<evidence type="ECO:0000256" key="3">
    <source>
        <dbReference type="ARBA" id="ARBA00007171"/>
    </source>
</evidence>
<evidence type="ECO:0000256" key="2">
    <source>
        <dbReference type="ARBA" id="ARBA00004752"/>
    </source>
</evidence>
<dbReference type="PROSITE" id="PS51257">
    <property type="entry name" value="PROKAR_LIPOPROTEIN"/>
    <property type="match status" value="1"/>
</dbReference>
<evidence type="ECO:0000256" key="6">
    <source>
        <dbReference type="ARBA" id="ARBA00034000"/>
    </source>
</evidence>
<organism evidence="11 12">
    <name type="scientific">Peribacillus glennii</name>
    <dbReference type="NCBI Taxonomy" id="2303991"/>
    <lineage>
        <taxon>Bacteria</taxon>
        <taxon>Bacillati</taxon>
        <taxon>Bacillota</taxon>
        <taxon>Bacilli</taxon>
        <taxon>Bacillales</taxon>
        <taxon>Bacillaceae</taxon>
        <taxon>Peribacillus</taxon>
    </lineage>
</organism>
<evidence type="ECO:0000256" key="5">
    <source>
        <dbReference type="ARBA" id="ARBA00023136"/>
    </source>
</evidence>
<comment type="subcellular location">
    <subcellularLocation>
        <location evidence="1">Membrane</location>
    </subcellularLocation>
</comment>
<sequence length="669" mass="74069">MKKLLLLFSILLAGLLVLAGCQNDPVPEDRLAAYTKLWNERKFDQMYGYLSADVKKKLSKKEFTERYEKIYKDIEAENLKVTYKKPKEPEDHDDKENVALPFSVKMDTMAGPVSFDQKATMVKEERDDQTNWYIKWNPGHIFAGMQENDKIGITTEPAIRGEIVDRNERGLAMNGIVAEVSLVPEQMAGKEASIVSQLGSLLNMSSDEINKLLNQPWVQPNMSVPIKKVDPAQTSLIQKLQSIPGVAINEVEERVYPYKEVTAHLVGYIGPVSAEDLKRLKGKGYSSNDEIGKRGLEQILEERLKGQGGAKIFIKGENGQDTVVAETPAKEGETITLTIDAELQKEIFNQYKKDTGSAAAIHPLTGETLALVSSPSFDPNKFVYGISSEEREALEKDPRKPLLNRFSSVYAPGSAMKPLTAAISLENGIDPQKTLNISGKQWSKKGWKDHSITRVSDPGKPIDMQGALIYSDNIYFAQRALELGNKKFPNGLKAFGYEDEMPFDYPIKPSKIGKLDSEGRLADSGYGQGQTLMSTIHAAASYTAFLNDGDVLAPSLISDDKTETKVWKENAMSADHAKQVTTMLKKVISDPKGTPHSASKLGIPLAGKTGTAELKSAKGQNGKENGWFVTYNTKDPRLLMAWMMEDVKGKGGSKYVVEKMKPVLKDYLK</sequence>
<comment type="similarity">
    <text evidence="3">Belongs to the transpeptidase family.</text>
</comment>
<evidence type="ECO:0000259" key="9">
    <source>
        <dbReference type="Pfam" id="PF03717"/>
    </source>
</evidence>
<comment type="caution">
    <text evidence="11">The sequence shown here is derived from an EMBL/GenBank/DDBJ whole genome shotgun (WGS) entry which is preliminary data.</text>
</comment>
<dbReference type="Gene3D" id="3.90.1310.10">
    <property type="entry name" value="Penicillin-binding protein 2a (Domain 2)"/>
    <property type="match status" value="1"/>
</dbReference>
<dbReference type="EC" id="3.4.16.4" evidence="4"/>
<dbReference type="InterPro" id="IPR001460">
    <property type="entry name" value="PCN-bd_Tpept"/>
</dbReference>
<proteinExistence type="inferred from homology"/>
<feature type="signal peptide" evidence="7">
    <location>
        <begin position="1"/>
        <end position="19"/>
    </location>
</feature>
<dbReference type="InterPro" id="IPR032710">
    <property type="entry name" value="NTF2-like_dom_sf"/>
</dbReference>
<dbReference type="GO" id="GO:0009002">
    <property type="term" value="F:serine-type D-Ala-D-Ala carboxypeptidase activity"/>
    <property type="evidence" value="ECO:0007669"/>
    <property type="project" value="UniProtKB-EC"/>
</dbReference>
<dbReference type="EMBL" id="QVTD01000022">
    <property type="protein sequence ID" value="RFU60782.1"/>
    <property type="molecule type" value="Genomic_DNA"/>
</dbReference>
<dbReference type="SUPFAM" id="SSF56601">
    <property type="entry name" value="beta-lactamase/transpeptidase-like"/>
    <property type="match status" value="1"/>
</dbReference>
<protein>
    <recommendedName>
        <fullName evidence="4">serine-type D-Ala-D-Ala carboxypeptidase</fullName>
        <ecNumber evidence="4">3.4.16.4</ecNumber>
    </recommendedName>
</protein>
<gene>
    <name evidence="11" type="ORF">D0466_20750</name>
</gene>
<dbReference type="RefSeq" id="WP_117324419.1">
    <property type="nucleotide sequence ID" value="NZ_QVTD01000022.1"/>
</dbReference>
<dbReference type="GO" id="GO:0009252">
    <property type="term" value="P:peptidoglycan biosynthetic process"/>
    <property type="evidence" value="ECO:0007669"/>
    <property type="project" value="UniProtKB-UniPathway"/>
</dbReference>
<dbReference type="SUPFAM" id="SSF56519">
    <property type="entry name" value="Penicillin binding protein dimerisation domain"/>
    <property type="match status" value="1"/>
</dbReference>
<keyword evidence="7" id="KW-0732">Signal</keyword>
<dbReference type="Gene3D" id="3.40.710.10">
    <property type="entry name" value="DD-peptidase/beta-lactamase superfamily"/>
    <property type="match status" value="1"/>
</dbReference>
<dbReference type="InterPro" id="IPR007887">
    <property type="entry name" value="MecA_N"/>
</dbReference>
<dbReference type="GO" id="GO:0071555">
    <property type="term" value="P:cell wall organization"/>
    <property type="evidence" value="ECO:0007669"/>
    <property type="project" value="TreeGrafter"/>
</dbReference>